<gene>
    <name evidence="1" type="ORF">FocTR4_00009617</name>
</gene>
<comment type="caution">
    <text evidence="1">The sequence shown here is derived from an EMBL/GenBank/DDBJ whole genome shotgun (WGS) entry which is preliminary data.</text>
</comment>
<evidence type="ECO:0000313" key="1">
    <source>
        <dbReference type="EMBL" id="TXC05592.1"/>
    </source>
</evidence>
<name>A0A5C6T4A7_FUSOC</name>
<evidence type="ECO:0000313" key="2">
    <source>
        <dbReference type="Proteomes" id="UP000321331"/>
    </source>
</evidence>
<sequence length="253" mass="27626">MESSRANSGQSAPLLSQDLQPSTAVGFQQQGTVDWTRIMSGSVTFSVDVLSRLSKAGIEAFTIYAARAIFSNVKLGPSGELRLHRALDKLSAFPSFGKALWQWIALVESSGGLLASSEFGLVLHGLTKLCLGDGQCKLQGSGSPEDIALVLKQVFEVSAERLDRLFLSGGMDCAWIAAVAHWLLDLRVEVQDQDGTIIYRPDGTQNRYSPEAQVIITYHLGHSSEILQVDRRHYVIPSGKALFNHLQNQEIIS</sequence>
<dbReference type="Proteomes" id="UP000321331">
    <property type="component" value="Unassembled WGS sequence"/>
</dbReference>
<dbReference type="AlphaFoldDB" id="A0A5C6T4A7"/>
<proteinExistence type="predicted"/>
<reference evidence="1 2" key="1">
    <citation type="submission" date="2019-07" db="EMBL/GenBank/DDBJ databases">
        <title>The First High-Quality Draft Genome Sequence of the Causal Agent of the Current Panama Disease Epidemic.</title>
        <authorList>
            <person name="Warmington R.J."/>
            <person name="Kay W."/>
            <person name="Jeffries A."/>
            <person name="Bebber D."/>
            <person name="Moore K."/>
            <person name="Studholme D.J."/>
        </authorList>
    </citation>
    <scope>NUCLEOTIDE SEQUENCE [LARGE SCALE GENOMIC DNA]</scope>
    <source>
        <strain evidence="1 2">TR4</strain>
    </source>
</reference>
<organism evidence="1 2">
    <name type="scientific">Fusarium oxysporum f. sp. cubense</name>
    <dbReference type="NCBI Taxonomy" id="61366"/>
    <lineage>
        <taxon>Eukaryota</taxon>
        <taxon>Fungi</taxon>
        <taxon>Dikarya</taxon>
        <taxon>Ascomycota</taxon>
        <taxon>Pezizomycotina</taxon>
        <taxon>Sordariomycetes</taxon>
        <taxon>Hypocreomycetidae</taxon>
        <taxon>Hypocreales</taxon>
        <taxon>Nectriaceae</taxon>
        <taxon>Fusarium</taxon>
        <taxon>Fusarium oxysporum species complex</taxon>
    </lineage>
</organism>
<protein>
    <submittedName>
        <fullName evidence="1">Uncharacterized protein</fullName>
    </submittedName>
</protein>
<dbReference type="EMBL" id="VMNF01000006">
    <property type="protein sequence ID" value="TXC05592.1"/>
    <property type="molecule type" value="Genomic_DNA"/>
</dbReference>
<accession>A0A5C6T4A7</accession>